<proteinExistence type="predicted"/>
<dbReference type="PhylomeDB" id="A0A0A2LC01"/>
<dbReference type="HOGENOM" id="CLU_918616_0_0_1"/>
<evidence type="ECO:0000313" key="2">
    <source>
        <dbReference type="EMBL" id="KGO76701.1"/>
    </source>
</evidence>
<dbReference type="EMBL" id="JQGA01000239">
    <property type="protein sequence ID" value="KGO76701.1"/>
    <property type="molecule type" value="Genomic_DNA"/>
</dbReference>
<dbReference type="OrthoDB" id="4364842at2759"/>
<protein>
    <submittedName>
        <fullName evidence="2">Uncharacterized protein</fullName>
    </submittedName>
</protein>
<name>A0A0A2LC01_PENIT</name>
<accession>A0A0A2LC01</accession>
<evidence type="ECO:0000313" key="3">
    <source>
        <dbReference type="Proteomes" id="UP000030104"/>
    </source>
</evidence>
<sequence>MAEYLSGGSSPSVILKDSATWDVWLANIESIALSFEVWDLCNPELEVAPKALEEPEEPDIDTIKEKHKEDWFPVYQAAHIQWTSQYTDVHRNYQPAIIDYQTPWALLRHLRQKFATECDPTKVAKLRQLWRTLDRGLHRNTDIEKWLSNWETVQARLTGISPMASKPPTKGVSPSPPWHGHEEAKPTNEERPFDMRPCLCGGNNGRHSVWKCWEVYDEFKLVTYERNQALKQKWERAMKANPSWKAWVEKKRQQKSQAQSQRKAPQQANATFDDQVYGFFSTEASKPTASKLPLCPPRTLPEI</sequence>
<comment type="caution">
    <text evidence="2">The sequence shown here is derived from an EMBL/GenBank/DDBJ whole genome shotgun (WGS) entry which is preliminary data.</text>
</comment>
<organism evidence="2 3">
    <name type="scientific">Penicillium italicum</name>
    <name type="common">Blue mold</name>
    <dbReference type="NCBI Taxonomy" id="40296"/>
    <lineage>
        <taxon>Eukaryota</taxon>
        <taxon>Fungi</taxon>
        <taxon>Dikarya</taxon>
        <taxon>Ascomycota</taxon>
        <taxon>Pezizomycotina</taxon>
        <taxon>Eurotiomycetes</taxon>
        <taxon>Eurotiomycetidae</taxon>
        <taxon>Eurotiales</taxon>
        <taxon>Aspergillaceae</taxon>
        <taxon>Penicillium</taxon>
    </lineage>
</organism>
<feature type="region of interest" description="Disordered" evidence="1">
    <location>
        <begin position="284"/>
        <end position="303"/>
    </location>
</feature>
<dbReference type="AlphaFoldDB" id="A0A0A2LC01"/>
<reference evidence="2 3" key="1">
    <citation type="journal article" date="2015" name="Mol. Plant Microbe Interact.">
        <title>Genome, transcriptome, and functional analyses of Penicillium expansum provide new insights into secondary metabolism and pathogenicity.</title>
        <authorList>
            <person name="Ballester A.R."/>
            <person name="Marcet-Houben M."/>
            <person name="Levin E."/>
            <person name="Sela N."/>
            <person name="Selma-Lazaro C."/>
            <person name="Carmona L."/>
            <person name="Wisniewski M."/>
            <person name="Droby S."/>
            <person name="Gonzalez-Candelas L."/>
            <person name="Gabaldon T."/>
        </authorList>
    </citation>
    <scope>NUCLEOTIDE SEQUENCE [LARGE SCALE GENOMIC DNA]</scope>
    <source>
        <strain evidence="2 3">PHI-1</strain>
    </source>
</reference>
<gene>
    <name evidence="2" type="ORF">PITC_090550</name>
</gene>
<dbReference type="Proteomes" id="UP000030104">
    <property type="component" value="Unassembled WGS sequence"/>
</dbReference>
<feature type="region of interest" description="Disordered" evidence="1">
    <location>
        <begin position="161"/>
        <end position="192"/>
    </location>
</feature>
<feature type="compositionally biased region" description="Basic and acidic residues" evidence="1">
    <location>
        <begin position="179"/>
        <end position="192"/>
    </location>
</feature>
<feature type="compositionally biased region" description="Pro residues" evidence="1">
    <location>
        <begin position="294"/>
        <end position="303"/>
    </location>
</feature>
<keyword evidence="3" id="KW-1185">Reference proteome</keyword>
<evidence type="ECO:0000256" key="1">
    <source>
        <dbReference type="SAM" id="MobiDB-lite"/>
    </source>
</evidence>